<sequence length="665" mass="72925">MASVCTASRLLSKSVLTLSKTKAVPAAAFQSSRNFHFSIYGKKKNAQVSDDISTQYSVVDHEFDAVVVGAGGAGLRAAFGLSEAGFNTACVTKLFPTRSHTVAAQGGINAALGNMESDDWRWHFYDTVKGSDWLGDQDAIHYMTEQAPAAVVELENFGMPFSRTEDGKIYQRAFGGQSLKYGKGGQAHRCCCVADRTGHSLLHTLYGRSLRYDTTYFVEYFALDLLMENGECKGVIALCMEDGSIHRFRAQNTVIATGGYGRTFFSCTSAHTTTGDGNAMVTRAGLPCQDLEFIQFHPTGIYGAGCLITEGCRGEGGILLNSEGERFMERYAPNAKDLASRDVVSRSMTIEIREGRGVGPEKDHVYLQLHHLPPQQLATRLPGISETAMIFAGVDVTKEPIPVLPTVHYNMGGIPTNYKGQVITHSNGEDKVVPGLYACGEAACASVHGANRLGANSLLDLVVFGRACALTIAQEHTPGEKLSPLKPSAGEESVANLDTLRFANGNLRTSEIRLNMQKTMQAHAAVFRTGPVLKEGCDKVDAIYQTLDDIKTFDRGIVWNTDLVETLELQNLMLNAIQAIHSAEQRKESRGAHAREDYKERIDEYDYSKPLQGQEKRPFDQHWRKHTLSYVDPKTGKVTLKYRPVIDSSLDEQDCAHIPPAIRSY</sequence>
<keyword evidence="25" id="KW-1185">Reference proteome</keyword>
<feature type="domain" description="FAD-dependent oxidoreductase 2 FAD-binding" evidence="22">
    <location>
        <begin position="64"/>
        <end position="458"/>
    </location>
</feature>
<feature type="active site" description="Proton acceptor" evidence="17">
    <location>
        <position position="341"/>
    </location>
</feature>
<feature type="binding site" evidence="18">
    <location>
        <position position="297"/>
    </location>
    <ligand>
        <name>substrate</name>
    </ligand>
</feature>
<feature type="binding site" evidence="19">
    <location>
        <begin position="69"/>
        <end position="74"/>
    </location>
    <ligand>
        <name>FAD</name>
        <dbReference type="ChEBI" id="CHEBI:57692"/>
    </ligand>
</feature>
<feature type="binding site" evidence="18">
    <location>
        <position position="452"/>
    </location>
    <ligand>
        <name>substrate</name>
    </ligand>
</feature>
<organism evidence="24 25">
    <name type="scientific">Monopterus albus</name>
    <name type="common">Swamp eel</name>
    <dbReference type="NCBI Taxonomy" id="43700"/>
    <lineage>
        <taxon>Eukaryota</taxon>
        <taxon>Metazoa</taxon>
        <taxon>Chordata</taxon>
        <taxon>Craniata</taxon>
        <taxon>Vertebrata</taxon>
        <taxon>Euteleostomi</taxon>
        <taxon>Actinopterygii</taxon>
        <taxon>Neopterygii</taxon>
        <taxon>Teleostei</taxon>
        <taxon>Neoteleostei</taxon>
        <taxon>Acanthomorphata</taxon>
        <taxon>Anabantaria</taxon>
        <taxon>Synbranchiformes</taxon>
        <taxon>Synbranchidae</taxon>
        <taxon>Monopterus</taxon>
    </lineage>
</organism>
<evidence type="ECO:0000256" key="14">
    <source>
        <dbReference type="ARBA" id="ARBA00047404"/>
    </source>
</evidence>
<evidence type="ECO:0000256" key="9">
    <source>
        <dbReference type="ARBA" id="ARBA00022946"/>
    </source>
</evidence>
<evidence type="ECO:0000256" key="12">
    <source>
        <dbReference type="ARBA" id="ARBA00023128"/>
    </source>
</evidence>
<dbReference type="GO" id="GO:0006099">
    <property type="term" value="P:tricarboxylic acid cycle"/>
    <property type="evidence" value="ECO:0007669"/>
    <property type="project" value="UniProtKB-UniPathway"/>
</dbReference>
<feature type="binding site" evidence="19">
    <location>
        <begin position="457"/>
        <end position="458"/>
    </location>
    <ligand>
        <name>FAD</name>
        <dbReference type="ChEBI" id="CHEBI:57692"/>
    </ligand>
</feature>
<dbReference type="UniPathway" id="UPA00223">
    <property type="reaction ID" value="UER01006"/>
</dbReference>
<dbReference type="EC" id="1.3.5.1" evidence="21"/>
<dbReference type="PIRSF" id="PIRSF000171">
    <property type="entry name" value="SDHA_APRA_LASPO"/>
    <property type="match status" value="1"/>
</dbReference>
<feature type="binding site" evidence="18">
    <location>
        <position position="309"/>
    </location>
    <ligand>
        <name>substrate</name>
    </ligand>
</feature>
<comment type="catalytic activity">
    <reaction evidence="21">
        <text>a quinone + succinate = fumarate + a quinol</text>
        <dbReference type="Rhea" id="RHEA:40523"/>
        <dbReference type="ChEBI" id="CHEBI:24646"/>
        <dbReference type="ChEBI" id="CHEBI:29806"/>
        <dbReference type="ChEBI" id="CHEBI:30031"/>
        <dbReference type="ChEBI" id="CHEBI:132124"/>
        <dbReference type="EC" id="1.3.5.1"/>
    </reaction>
</comment>
<comment type="catalytic activity">
    <reaction evidence="14">
        <text>(R)-malate + a quinone = enol-oxaloacetate + a quinol</text>
        <dbReference type="Rhea" id="RHEA:79827"/>
        <dbReference type="ChEBI" id="CHEBI:15588"/>
        <dbReference type="ChEBI" id="CHEBI:17479"/>
        <dbReference type="ChEBI" id="CHEBI:24646"/>
        <dbReference type="ChEBI" id="CHEBI:132124"/>
    </reaction>
    <physiologicalReaction direction="left-to-right" evidence="14">
        <dbReference type="Rhea" id="RHEA:79828"/>
    </physiologicalReaction>
</comment>
<dbReference type="Gene3D" id="1.20.58.100">
    <property type="entry name" value="Fumarate reductase/succinate dehydrogenase flavoprotein-like, C-terminal domain"/>
    <property type="match status" value="1"/>
</dbReference>
<proteinExistence type="inferred from homology"/>
<name>A0A3Q3IYL8_MONAL</name>
<evidence type="ECO:0000256" key="15">
    <source>
        <dbReference type="ARBA" id="ARBA00047755"/>
    </source>
</evidence>
<evidence type="ECO:0000259" key="23">
    <source>
        <dbReference type="Pfam" id="PF02910"/>
    </source>
</evidence>
<evidence type="ECO:0000256" key="17">
    <source>
        <dbReference type="PIRSR" id="PIRSR000171-1"/>
    </source>
</evidence>
<keyword evidence="5 21" id="KW-0816">Tricarboxylic acid cycle</keyword>
<dbReference type="Gene3D" id="3.90.700.10">
    <property type="entry name" value="Succinate dehydrogenase/fumarate reductase flavoprotein, catalytic domain"/>
    <property type="match status" value="1"/>
</dbReference>
<feature type="domain" description="Fumarate reductase/succinate dehydrogenase flavoprotein-like C-terminal" evidence="23">
    <location>
        <begin position="513"/>
        <end position="665"/>
    </location>
</feature>
<dbReference type="InterPro" id="IPR036188">
    <property type="entry name" value="FAD/NAD-bd_sf"/>
</dbReference>
<dbReference type="FunFam" id="4.10.80.40:FF:000004">
    <property type="entry name" value="Succinate dehydrogenase [ubiquinone] flavoprotein subunit, mitochondrial"/>
    <property type="match status" value="1"/>
</dbReference>
<dbReference type="GO" id="GO:0009055">
    <property type="term" value="F:electron transfer activity"/>
    <property type="evidence" value="ECO:0007669"/>
    <property type="project" value="TreeGrafter"/>
</dbReference>
<dbReference type="NCBIfam" id="TIGR01812">
    <property type="entry name" value="sdhA_frdA_Gneg"/>
    <property type="match status" value="1"/>
</dbReference>
<dbReference type="KEGG" id="malb:109958516"/>
<dbReference type="PANTHER" id="PTHR11632:SF51">
    <property type="entry name" value="SUCCINATE DEHYDROGENASE [UBIQUINONE] FLAVOPROTEIN SUBUNIT, MITOCHONDRIAL"/>
    <property type="match status" value="1"/>
</dbReference>
<dbReference type="PANTHER" id="PTHR11632">
    <property type="entry name" value="SUCCINATE DEHYDROGENASE 2 FLAVOPROTEIN SUBUNIT"/>
    <property type="match status" value="1"/>
</dbReference>
<evidence type="ECO:0000256" key="19">
    <source>
        <dbReference type="PIRSR" id="PIRSR611281-3"/>
    </source>
</evidence>
<dbReference type="InterPro" id="IPR015939">
    <property type="entry name" value="Fum_Rdtase/Succ_DH_flav-like_C"/>
</dbReference>
<dbReference type="RefSeq" id="XP_020452878.1">
    <property type="nucleotide sequence ID" value="XM_020597222.1"/>
</dbReference>
<evidence type="ECO:0000256" key="8">
    <source>
        <dbReference type="ARBA" id="ARBA00022827"/>
    </source>
</evidence>
<dbReference type="Pfam" id="PF02910">
    <property type="entry name" value="Succ_DH_flav_C"/>
    <property type="match status" value="1"/>
</dbReference>
<comment type="function">
    <text evidence="21">Flavoprotein (FP) subunit of succinate dehydrogenase (SDH) that is involved in complex II of the mitochondrial electron transport chain and is responsible for transferring electrons from succinate to ubiquinone (coenzyme Q).</text>
</comment>
<evidence type="ECO:0000256" key="7">
    <source>
        <dbReference type="ARBA" id="ARBA00022792"/>
    </source>
</evidence>
<dbReference type="FunFam" id="3.90.700.10:FF:000001">
    <property type="entry name" value="Mitochondrial succinate dehydrogenase flavoprotein subunit"/>
    <property type="match status" value="1"/>
</dbReference>
<dbReference type="Ensembl" id="ENSMALT00000006108.1">
    <property type="protein sequence ID" value="ENSMALP00000005976.1"/>
    <property type="gene ID" value="ENSMALG00000004263.1"/>
</dbReference>
<dbReference type="InterPro" id="IPR011281">
    <property type="entry name" value="Succ_DH_flav_su_fwd"/>
</dbReference>
<evidence type="ECO:0000256" key="6">
    <source>
        <dbReference type="ARBA" id="ARBA00022630"/>
    </source>
</evidence>
<dbReference type="InterPro" id="IPR027477">
    <property type="entry name" value="Succ_DH/fumarate_Rdtase_cat_sf"/>
</dbReference>
<feature type="binding site" evidence="18">
    <location>
        <position position="408"/>
    </location>
    <ligand>
        <name>substrate</name>
    </ligand>
</feature>
<evidence type="ECO:0000256" key="11">
    <source>
        <dbReference type="ARBA" id="ARBA00023002"/>
    </source>
</evidence>
<dbReference type="Proteomes" id="UP000261600">
    <property type="component" value="Unplaced"/>
</dbReference>
<evidence type="ECO:0000256" key="21">
    <source>
        <dbReference type="RuleBase" id="RU362051"/>
    </source>
</evidence>
<comment type="pathway">
    <text evidence="2 21">Carbohydrate metabolism; tricarboxylic acid cycle; fumarate from succinate (eukaryal route): step 1/1.</text>
</comment>
<comment type="catalytic activity">
    <reaction evidence="16">
        <text>(S)-malate + a quinone = enol-oxaloacetate + a quinol</text>
        <dbReference type="Rhea" id="RHEA:79831"/>
        <dbReference type="ChEBI" id="CHEBI:15589"/>
        <dbReference type="ChEBI" id="CHEBI:17479"/>
        <dbReference type="ChEBI" id="CHEBI:24646"/>
        <dbReference type="ChEBI" id="CHEBI:132124"/>
    </reaction>
    <physiologicalReaction direction="left-to-right" evidence="16">
        <dbReference type="Rhea" id="RHEA:79832"/>
    </physiologicalReaction>
</comment>
<reference evidence="24" key="2">
    <citation type="submission" date="2025-09" db="UniProtKB">
        <authorList>
            <consortium name="Ensembl"/>
        </authorList>
    </citation>
    <scope>IDENTIFICATION</scope>
</reference>
<evidence type="ECO:0000313" key="25">
    <source>
        <dbReference type="Proteomes" id="UP000261600"/>
    </source>
</evidence>
<comment type="subcellular location">
    <subcellularLocation>
        <location evidence="1 21">Mitochondrion inner membrane</location>
        <topology evidence="1 21">Peripheral membrane protein</topology>
        <orientation evidence="1 21">Matrix side</orientation>
    </subcellularLocation>
</comment>
<dbReference type="InterPro" id="IPR030664">
    <property type="entry name" value="SdhA/FrdA/AprA"/>
</dbReference>
<dbReference type="NCBIfam" id="TIGR01816">
    <property type="entry name" value="sdhA_forward"/>
    <property type="match status" value="1"/>
</dbReference>
<keyword evidence="4 21" id="KW-0813">Transport</keyword>
<keyword evidence="6 19" id="KW-0285">Flavoprotein</keyword>
<keyword evidence="13 21" id="KW-0472">Membrane</keyword>
<comment type="cofactor">
    <cofactor evidence="19">
        <name>FAD</name>
        <dbReference type="ChEBI" id="CHEBI:57692"/>
    </cofactor>
    <text evidence="19">Flavinylated by SdhE, about 5% flavinylation occurs in the absence of SdhE.</text>
</comment>
<dbReference type="InterPro" id="IPR003953">
    <property type="entry name" value="FAD-dep_OxRdtase_2_FAD-bd"/>
</dbReference>
<evidence type="ECO:0000259" key="22">
    <source>
        <dbReference type="Pfam" id="PF00890"/>
    </source>
</evidence>
<evidence type="ECO:0000256" key="5">
    <source>
        <dbReference type="ARBA" id="ARBA00022532"/>
    </source>
</evidence>
<dbReference type="InterPro" id="IPR003952">
    <property type="entry name" value="FRD_SDH_FAD_BS"/>
</dbReference>
<dbReference type="GO" id="GO:0006121">
    <property type="term" value="P:mitochondrial electron transport, succinate to ubiquinone"/>
    <property type="evidence" value="ECO:0007669"/>
    <property type="project" value="TreeGrafter"/>
</dbReference>
<keyword evidence="10 21" id="KW-0249">Electron transport</keyword>
<dbReference type="OrthoDB" id="71672at2759"/>
<keyword evidence="11 21" id="KW-0560">Oxidoreductase</keyword>
<feature type="binding site" evidence="19">
    <location>
        <begin position="92"/>
        <end position="107"/>
    </location>
    <ligand>
        <name>FAD</name>
        <dbReference type="ChEBI" id="CHEBI:57692"/>
    </ligand>
</feature>
<dbReference type="CTD" id="6389"/>
<keyword evidence="7" id="KW-0999">Mitochondrion inner membrane</keyword>
<evidence type="ECO:0000256" key="13">
    <source>
        <dbReference type="ARBA" id="ARBA00023136"/>
    </source>
</evidence>
<dbReference type="GO" id="GO:0050660">
    <property type="term" value="F:flavin adenine dinucleotide binding"/>
    <property type="evidence" value="ECO:0007669"/>
    <property type="project" value="InterPro"/>
</dbReference>
<dbReference type="SUPFAM" id="SSF46977">
    <property type="entry name" value="Succinate dehydrogenase/fumarate reductase flavoprotein C-terminal domain"/>
    <property type="match status" value="1"/>
</dbReference>
<dbReference type="SUPFAM" id="SSF56425">
    <property type="entry name" value="Succinate dehydrogenase/fumarate reductase flavoprotein, catalytic domain"/>
    <property type="match status" value="1"/>
</dbReference>
<dbReference type="GeneID" id="109958516"/>
<evidence type="ECO:0000256" key="3">
    <source>
        <dbReference type="ARBA" id="ARBA00008040"/>
    </source>
</evidence>
<keyword evidence="9 21" id="KW-0809">Transit peptide</keyword>
<evidence type="ECO:0000256" key="4">
    <source>
        <dbReference type="ARBA" id="ARBA00022448"/>
    </source>
</evidence>
<dbReference type="Gene3D" id="4.10.80.40">
    <property type="entry name" value="succinate dehydrogenase protein domain"/>
    <property type="match status" value="1"/>
</dbReference>
<dbReference type="STRING" id="43700.ENSMALP00000005976"/>
<feature type="binding site" evidence="19">
    <location>
        <position position="276"/>
    </location>
    <ligand>
        <name>FAD</name>
        <dbReference type="ChEBI" id="CHEBI:57692"/>
    </ligand>
</feature>
<dbReference type="FunFam" id="3.50.50.60:FF:000482">
    <property type="entry name" value="Succinate dehydrogenase complex, subunit A, flavoprotein (Fp)"/>
    <property type="match status" value="1"/>
</dbReference>
<comment type="catalytic activity">
    <reaction evidence="15">
        <text>a ubiquinone + succinate = a ubiquinol + fumarate</text>
        <dbReference type="Rhea" id="RHEA:13713"/>
        <dbReference type="Rhea" id="RHEA-COMP:9565"/>
        <dbReference type="Rhea" id="RHEA-COMP:9566"/>
        <dbReference type="ChEBI" id="CHEBI:16389"/>
        <dbReference type="ChEBI" id="CHEBI:17976"/>
        <dbReference type="ChEBI" id="CHEBI:29806"/>
        <dbReference type="ChEBI" id="CHEBI:30031"/>
        <dbReference type="EC" id="1.3.5.1"/>
    </reaction>
</comment>
<dbReference type="GO" id="GO:0005743">
    <property type="term" value="C:mitochondrial inner membrane"/>
    <property type="evidence" value="ECO:0007669"/>
    <property type="project" value="UniProtKB-SubCell"/>
</dbReference>
<dbReference type="PROSITE" id="PS00504">
    <property type="entry name" value="FRD_SDH_FAD_BINDING"/>
    <property type="match status" value="1"/>
</dbReference>
<evidence type="ECO:0000256" key="18">
    <source>
        <dbReference type="PIRSR" id="PIRSR611281-2"/>
    </source>
</evidence>
<evidence type="ECO:0000256" key="2">
    <source>
        <dbReference type="ARBA" id="ARBA00004788"/>
    </source>
</evidence>
<protein>
    <recommendedName>
        <fullName evidence="21">Succinate dehydrogenase [ubiquinone] flavoprotein subunit, mitochondrial</fullName>
        <ecNumber evidence="21">1.3.5.1</ecNumber>
    </recommendedName>
</protein>
<dbReference type="AlphaFoldDB" id="A0A3Q3IYL8"/>
<dbReference type="Pfam" id="PF00890">
    <property type="entry name" value="FAD_binding_2"/>
    <property type="match status" value="1"/>
</dbReference>
<evidence type="ECO:0000256" key="20">
    <source>
        <dbReference type="PIRSR" id="PIRSR611281-4"/>
    </source>
</evidence>
<evidence type="ECO:0000256" key="16">
    <source>
        <dbReference type="ARBA" id="ARBA00048512"/>
    </source>
</evidence>
<accession>A0A3Q3IYL8</accession>
<evidence type="ECO:0000256" key="10">
    <source>
        <dbReference type="ARBA" id="ARBA00022982"/>
    </source>
</evidence>
<reference evidence="24" key="1">
    <citation type="submission" date="2025-08" db="UniProtKB">
        <authorList>
            <consortium name="Ensembl"/>
        </authorList>
    </citation>
    <scope>IDENTIFICATION</scope>
</reference>
<dbReference type="FunFam" id="3.50.50.60:FF:001062">
    <property type="entry name" value="Succinate dehydrogenase complex, subunit A, flavoprotein (Fp)"/>
    <property type="match status" value="1"/>
</dbReference>
<keyword evidence="8 19" id="KW-0274">FAD</keyword>
<evidence type="ECO:0000313" key="24">
    <source>
        <dbReference type="Ensembl" id="ENSMALP00000005976.1"/>
    </source>
</evidence>
<dbReference type="FunFam" id="1.20.58.100:FF:000001">
    <property type="entry name" value="Succinate dehydrogenase flavoprotein subunit (SdhA)"/>
    <property type="match status" value="1"/>
</dbReference>
<evidence type="ECO:0000256" key="1">
    <source>
        <dbReference type="ARBA" id="ARBA00004443"/>
    </source>
</evidence>
<dbReference type="Gene3D" id="3.50.50.60">
    <property type="entry name" value="FAD/NAD(P)-binding domain"/>
    <property type="match status" value="1"/>
</dbReference>
<dbReference type="InterPro" id="IPR014006">
    <property type="entry name" value="Succ_Dhase_FrdA_Gneg"/>
</dbReference>
<dbReference type="SUPFAM" id="SSF51905">
    <property type="entry name" value="FAD/NAD(P)-binding domain"/>
    <property type="match status" value="1"/>
</dbReference>
<keyword evidence="12" id="KW-0496">Mitochondrion</keyword>
<feature type="binding site" evidence="19">
    <location>
        <position position="441"/>
    </location>
    <ligand>
        <name>FAD</name>
        <dbReference type="ChEBI" id="CHEBI:57692"/>
    </ligand>
</feature>
<feature type="modified residue" description="Tele-8alpha-FAD histidine" evidence="20">
    <location>
        <position position="100"/>
    </location>
</feature>
<dbReference type="GO" id="GO:0008177">
    <property type="term" value="F:succinate dehydrogenase (quinone) activity"/>
    <property type="evidence" value="ECO:0007669"/>
    <property type="project" value="UniProtKB-EC"/>
</dbReference>
<dbReference type="InterPro" id="IPR037099">
    <property type="entry name" value="Fum_R/Succ_DH_flav-like_C_sf"/>
</dbReference>
<comment type="similarity">
    <text evidence="3 21">Belongs to the FAD-dependent oxidoreductase 2 family. FRD/SDH subfamily.</text>
</comment>